<keyword evidence="2" id="KW-1003">Cell membrane</keyword>
<dbReference type="PANTHER" id="PTHR37461:SF1">
    <property type="entry name" value="ANTI-SIGMA-K FACTOR RSKA"/>
    <property type="match status" value="1"/>
</dbReference>
<evidence type="ECO:0000256" key="10">
    <source>
        <dbReference type="SAM" id="MobiDB-lite"/>
    </source>
</evidence>
<evidence type="ECO:0000259" key="13">
    <source>
        <dbReference type="Pfam" id="PF22618"/>
    </source>
</evidence>
<evidence type="ECO:0000256" key="3">
    <source>
        <dbReference type="ARBA" id="ARBA00022692"/>
    </source>
</evidence>
<feature type="domain" description="Anti-sigma-K factor RskA N-terminal" evidence="13">
    <location>
        <begin position="5"/>
        <end position="52"/>
    </location>
</feature>
<dbReference type="Gene3D" id="1.10.10.1320">
    <property type="entry name" value="Anti-sigma factor, zinc-finger domain"/>
    <property type="match status" value="1"/>
</dbReference>
<keyword evidence="4 11" id="KW-1133">Transmembrane helix</keyword>
<evidence type="ECO:0000256" key="1">
    <source>
        <dbReference type="ARBA" id="ARBA00004162"/>
    </source>
</evidence>
<evidence type="ECO:0000256" key="9">
    <source>
        <dbReference type="ARBA" id="ARBA00030803"/>
    </source>
</evidence>
<evidence type="ECO:0000256" key="4">
    <source>
        <dbReference type="ARBA" id="ARBA00022989"/>
    </source>
</evidence>
<keyword evidence="3 11" id="KW-0812">Transmembrane</keyword>
<keyword evidence="6 11" id="KW-0472">Membrane</keyword>
<evidence type="ECO:0000256" key="5">
    <source>
        <dbReference type="ARBA" id="ARBA00023015"/>
    </source>
</evidence>
<dbReference type="InterPro" id="IPR053877">
    <property type="entry name" value="RskA_N"/>
</dbReference>
<dbReference type="Pfam" id="PF10099">
    <property type="entry name" value="RskA_C"/>
    <property type="match status" value="1"/>
</dbReference>
<dbReference type="InterPro" id="IPR018764">
    <property type="entry name" value="RskA_C"/>
</dbReference>
<evidence type="ECO:0000256" key="11">
    <source>
        <dbReference type="SAM" id="Phobius"/>
    </source>
</evidence>
<dbReference type="EMBL" id="JBDLNV010000005">
    <property type="protein sequence ID" value="MFM1724815.1"/>
    <property type="molecule type" value="Genomic_DNA"/>
</dbReference>
<dbReference type="Proteomes" id="UP001629745">
    <property type="component" value="Unassembled WGS sequence"/>
</dbReference>
<dbReference type="Pfam" id="PF22618">
    <property type="entry name" value="RskA_N"/>
    <property type="match status" value="1"/>
</dbReference>
<feature type="domain" description="Anti-sigma K factor RskA C-terminal" evidence="12">
    <location>
        <begin position="104"/>
        <end position="236"/>
    </location>
</feature>
<dbReference type="InterPro" id="IPR051474">
    <property type="entry name" value="Anti-sigma-K/W_factor"/>
</dbReference>
<reference evidence="14 15" key="1">
    <citation type="submission" date="2023-11" db="EMBL/GenBank/DDBJ databases">
        <authorList>
            <person name="Val-Calvo J."/>
            <person name="Scortti M."/>
            <person name="Vazquez-Boland J."/>
        </authorList>
    </citation>
    <scope>NUCLEOTIDE SEQUENCE [LARGE SCALE GENOMIC DNA]</scope>
    <source>
        <strain evidence="14 15">PAM 2766</strain>
    </source>
</reference>
<evidence type="ECO:0000256" key="8">
    <source>
        <dbReference type="ARBA" id="ARBA00029829"/>
    </source>
</evidence>
<feature type="transmembrane region" description="Helical" evidence="11">
    <location>
        <begin position="101"/>
        <end position="120"/>
    </location>
</feature>
<evidence type="ECO:0000259" key="12">
    <source>
        <dbReference type="Pfam" id="PF10099"/>
    </source>
</evidence>
<dbReference type="PANTHER" id="PTHR37461">
    <property type="entry name" value="ANTI-SIGMA-K FACTOR RSKA"/>
    <property type="match status" value="1"/>
</dbReference>
<organism evidence="14 15">
    <name type="scientific">Rhodococcus parequi</name>
    <dbReference type="NCBI Taxonomy" id="3137122"/>
    <lineage>
        <taxon>Bacteria</taxon>
        <taxon>Bacillati</taxon>
        <taxon>Actinomycetota</taxon>
        <taxon>Actinomycetes</taxon>
        <taxon>Mycobacteriales</taxon>
        <taxon>Nocardiaceae</taxon>
        <taxon>Rhodococcus</taxon>
    </lineage>
</organism>
<keyword evidence="7" id="KW-0804">Transcription</keyword>
<keyword evidence="15" id="KW-1185">Reference proteome</keyword>
<comment type="caution">
    <text evidence="14">The sequence shown here is derived from an EMBL/GenBank/DDBJ whole genome shotgun (WGS) entry which is preliminary data.</text>
</comment>
<keyword evidence="5" id="KW-0805">Transcription regulation</keyword>
<gene>
    <name evidence="14" type="ORF">ABEU20_003410</name>
</gene>
<evidence type="ECO:0000313" key="14">
    <source>
        <dbReference type="EMBL" id="MFM1724815.1"/>
    </source>
</evidence>
<comment type="subcellular location">
    <subcellularLocation>
        <location evidence="1">Cell membrane</location>
        <topology evidence="1">Single-pass membrane protein</topology>
    </subcellularLocation>
</comment>
<evidence type="ECO:0000313" key="15">
    <source>
        <dbReference type="Proteomes" id="UP001629745"/>
    </source>
</evidence>
<feature type="compositionally biased region" description="Basic and acidic residues" evidence="10">
    <location>
        <begin position="78"/>
        <end position="93"/>
    </location>
</feature>
<feature type="region of interest" description="Disordered" evidence="10">
    <location>
        <begin position="77"/>
        <end position="96"/>
    </location>
</feature>
<name>A0ABW9FJ86_9NOCA</name>
<evidence type="ECO:0000256" key="6">
    <source>
        <dbReference type="ARBA" id="ARBA00023136"/>
    </source>
</evidence>
<evidence type="ECO:0000256" key="7">
    <source>
        <dbReference type="ARBA" id="ARBA00023163"/>
    </source>
</evidence>
<dbReference type="InterPro" id="IPR041916">
    <property type="entry name" value="Anti_sigma_zinc_sf"/>
</dbReference>
<evidence type="ECO:0000256" key="2">
    <source>
        <dbReference type="ARBA" id="ARBA00022475"/>
    </source>
</evidence>
<sequence length="244" mass="25891">MDDDLIEWAHLYALHALDDEDLRALDARLGDADETTRAEFDTAVRLARETMAAASSLVAVTPPASLRRDLLRQVSGDDLAKRRNDEQRNDERRNGKRRWQVAVASAAAAVVFLVGGVVIGRQVTQAPPAPSVTAQILDSPDMQSSSTDIPGGGTATAMYSKDANAAMLVMNGVAPPQPDTVYQMWLVRDSEPVPAGTMGPEQVSPTTTAVLQDLDGATQLGFTVEPPGGSSHPTGTMFAAIPLT</sequence>
<protein>
    <recommendedName>
        <fullName evidence="9">Regulator of SigK</fullName>
    </recommendedName>
    <alternativeName>
        <fullName evidence="8">Sigma-K anti-sigma factor RskA</fullName>
    </alternativeName>
</protein>
<accession>A0ABW9FJ86</accession>
<dbReference type="RefSeq" id="WP_420165316.1">
    <property type="nucleotide sequence ID" value="NZ_JBDLNV010000005.1"/>
</dbReference>
<proteinExistence type="predicted"/>